<dbReference type="GO" id="GO:0006364">
    <property type="term" value="P:rRNA processing"/>
    <property type="evidence" value="ECO:0007669"/>
    <property type="project" value="UniProtKB-KW"/>
</dbReference>
<evidence type="ECO:0000256" key="1">
    <source>
        <dbReference type="ARBA" id="ARBA00022490"/>
    </source>
</evidence>
<dbReference type="KEGG" id="hat:RC74_08735"/>
<sequence length="334" mass="35873">MQNLRLSLALSGAALTLPEDGKILVLNAGPDSDLSALPRERVIAVQGFKPDFDALENAGFTVLTEAEGTFSMAVVFLPRAKAEARDAIAMANAFCPDGIVVVDGQKTDGIDGMFKACRQRADCSAAISKSHGKIFWFPAGTSFEDWAAPKDAQLAAPGFVTRPGVFSADGIDPGSAILAGALPPKLGEVVGDFGAGWGWLTGEILKRETVKTVHLVEADFAAITCARENITDPRAEFHWADVTRYKALPAFDSIVMNPPFHTSRVGDPNIGKAFLSAAGRFLKPRGDLWVVANRHLPYEAHLKEVFRVVTEVSGDNKFKVFHATQPVQKTRAPS</sequence>
<evidence type="ECO:0000256" key="3">
    <source>
        <dbReference type="ARBA" id="ARBA00022603"/>
    </source>
</evidence>
<keyword evidence="8" id="KW-1185">Reference proteome</keyword>
<dbReference type="PANTHER" id="PTHR47816:SF4">
    <property type="entry name" value="RIBOSOMAL RNA SMALL SUBUNIT METHYLTRANSFERASE C"/>
    <property type="match status" value="1"/>
</dbReference>
<dbReference type="Proteomes" id="UP000070371">
    <property type="component" value="Chromosome"/>
</dbReference>
<gene>
    <name evidence="7" type="ORF">RC74_08735</name>
</gene>
<evidence type="ECO:0000313" key="8">
    <source>
        <dbReference type="Proteomes" id="UP000070371"/>
    </source>
</evidence>
<dbReference type="RefSeq" id="WP_039001902.1">
    <property type="nucleotide sequence ID" value="NZ_CP014327.1"/>
</dbReference>
<name>A0A126UZL3_9RHOB</name>
<evidence type="ECO:0000256" key="2">
    <source>
        <dbReference type="ARBA" id="ARBA00022552"/>
    </source>
</evidence>
<dbReference type="CDD" id="cd02440">
    <property type="entry name" value="AdoMet_MTases"/>
    <property type="match status" value="1"/>
</dbReference>
<dbReference type="OrthoDB" id="9816072at2"/>
<keyword evidence="1" id="KW-0963">Cytoplasm</keyword>
<keyword evidence="5" id="KW-0949">S-adenosyl-L-methionine</keyword>
<dbReference type="InterPro" id="IPR029063">
    <property type="entry name" value="SAM-dependent_MTases_sf"/>
</dbReference>
<dbReference type="GO" id="GO:0003676">
    <property type="term" value="F:nucleic acid binding"/>
    <property type="evidence" value="ECO:0007669"/>
    <property type="project" value="InterPro"/>
</dbReference>
<dbReference type="GO" id="GO:0008170">
    <property type="term" value="F:N-methyltransferase activity"/>
    <property type="evidence" value="ECO:0007669"/>
    <property type="project" value="UniProtKB-ARBA"/>
</dbReference>
<dbReference type="Gene3D" id="3.40.50.150">
    <property type="entry name" value="Vaccinia Virus protein VP39"/>
    <property type="match status" value="2"/>
</dbReference>
<dbReference type="InterPro" id="IPR007848">
    <property type="entry name" value="Small_mtfrase_dom"/>
</dbReference>
<dbReference type="InterPro" id="IPR046977">
    <property type="entry name" value="RsmC/RlmG"/>
</dbReference>
<dbReference type="AlphaFoldDB" id="A0A126UZL3"/>
<evidence type="ECO:0000259" key="6">
    <source>
        <dbReference type="Pfam" id="PF05175"/>
    </source>
</evidence>
<dbReference type="Pfam" id="PF05175">
    <property type="entry name" value="MTS"/>
    <property type="match status" value="1"/>
</dbReference>
<feature type="domain" description="Methyltransferase small" evidence="6">
    <location>
        <begin position="159"/>
        <end position="321"/>
    </location>
</feature>
<dbReference type="GO" id="GO:0032259">
    <property type="term" value="P:methylation"/>
    <property type="evidence" value="ECO:0007669"/>
    <property type="project" value="UniProtKB-KW"/>
</dbReference>
<dbReference type="PANTHER" id="PTHR47816">
    <property type="entry name" value="RIBOSOMAL RNA SMALL SUBUNIT METHYLTRANSFERASE C"/>
    <property type="match status" value="1"/>
</dbReference>
<accession>A0A126UZL3</accession>
<evidence type="ECO:0000313" key="7">
    <source>
        <dbReference type="EMBL" id="AML51327.1"/>
    </source>
</evidence>
<dbReference type="SUPFAM" id="SSF53335">
    <property type="entry name" value="S-adenosyl-L-methionine-dependent methyltransferases"/>
    <property type="match status" value="1"/>
</dbReference>
<keyword evidence="3" id="KW-0489">Methyltransferase</keyword>
<proteinExistence type="predicted"/>
<evidence type="ECO:0000256" key="4">
    <source>
        <dbReference type="ARBA" id="ARBA00022679"/>
    </source>
</evidence>
<dbReference type="EMBL" id="CP014327">
    <property type="protein sequence ID" value="AML51327.1"/>
    <property type="molecule type" value="Genomic_DNA"/>
</dbReference>
<dbReference type="STRING" id="1579316.RC74_08735"/>
<dbReference type="GO" id="GO:0008757">
    <property type="term" value="F:S-adenosylmethionine-dependent methyltransferase activity"/>
    <property type="evidence" value="ECO:0007669"/>
    <property type="project" value="InterPro"/>
</dbReference>
<keyword evidence="4" id="KW-0808">Transferase</keyword>
<keyword evidence="2" id="KW-0698">rRNA processing</keyword>
<protein>
    <submittedName>
        <fullName evidence="7">MFS transporter</fullName>
    </submittedName>
</protein>
<organism evidence="7 8">
    <name type="scientific">Falsihalocynthiibacter arcticus</name>
    <dbReference type="NCBI Taxonomy" id="1579316"/>
    <lineage>
        <taxon>Bacteria</taxon>
        <taxon>Pseudomonadati</taxon>
        <taxon>Pseudomonadota</taxon>
        <taxon>Alphaproteobacteria</taxon>
        <taxon>Rhodobacterales</taxon>
        <taxon>Roseobacteraceae</taxon>
        <taxon>Falsihalocynthiibacter</taxon>
    </lineage>
</organism>
<reference evidence="7 8" key="1">
    <citation type="submission" date="2016-02" db="EMBL/GenBank/DDBJ databases">
        <title>Complete genome sequence of Halocynthiibacter arcticus PAMC 20958t from arctic marine sediment.</title>
        <authorList>
            <person name="Lee Y.M."/>
            <person name="Baek K."/>
            <person name="Lee H.K."/>
            <person name="Shin S.C."/>
        </authorList>
    </citation>
    <scope>NUCLEOTIDE SEQUENCE [LARGE SCALE GENOMIC DNA]</scope>
    <source>
        <strain evidence="7">PAMC 20958</strain>
    </source>
</reference>
<evidence type="ECO:0000256" key="5">
    <source>
        <dbReference type="ARBA" id="ARBA00022691"/>
    </source>
</evidence>
<dbReference type="PROSITE" id="PS00092">
    <property type="entry name" value="N6_MTASE"/>
    <property type="match status" value="1"/>
</dbReference>
<dbReference type="InterPro" id="IPR002052">
    <property type="entry name" value="DNA_methylase_N6_adenine_CS"/>
</dbReference>